<organism evidence="2 3">
    <name type="scientific">Rhodococcoides kroppenstedtii</name>
    <dbReference type="NCBI Taxonomy" id="293050"/>
    <lineage>
        <taxon>Bacteria</taxon>
        <taxon>Bacillati</taxon>
        <taxon>Actinomycetota</taxon>
        <taxon>Actinomycetes</taxon>
        <taxon>Mycobacteriales</taxon>
        <taxon>Nocardiaceae</taxon>
        <taxon>Rhodococcoides</taxon>
    </lineage>
</organism>
<dbReference type="AlphaFoldDB" id="A0A1I0SFU0"/>
<feature type="region of interest" description="Disordered" evidence="1">
    <location>
        <begin position="1"/>
        <end position="42"/>
    </location>
</feature>
<accession>A0A1I0SFU0</accession>
<feature type="region of interest" description="Disordered" evidence="1">
    <location>
        <begin position="114"/>
        <end position="171"/>
    </location>
</feature>
<dbReference type="RefSeq" id="WP_244516362.1">
    <property type="nucleotide sequence ID" value="NZ_FOJN01000001.1"/>
</dbReference>
<dbReference type="Proteomes" id="UP000182054">
    <property type="component" value="Unassembled WGS sequence"/>
</dbReference>
<sequence length="238" mass="24658">MIDSVSASSVSTGSDSTDSPTAGSDTLTVSRAEHDAPRKWSPGGCVWCGSREDVQDFANEPRCADCREHESTIDTARRFLGMYGLRPLGGAVTSDDEEELEHRTAARSARAALERVRLPKRPAAADVRKSSSRAGAASTLRPAHPPTSASRTAGPAPRAAATRSTPPAGSVTGVDVAALADRVAGLLDQLSAIDAGIADAEASSGLPARARLSDLTRQRATVMTTLAALEKARRGVTG</sequence>
<evidence type="ECO:0000256" key="1">
    <source>
        <dbReference type="SAM" id="MobiDB-lite"/>
    </source>
</evidence>
<feature type="compositionally biased region" description="Low complexity" evidence="1">
    <location>
        <begin position="1"/>
        <end position="26"/>
    </location>
</feature>
<reference evidence="2 3" key="1">
    <citation type="submission" date="2016-10" db="EMBL/GenBank/DDBJ databases">
        <authorList>
            <person name="de Groot N.N."/>
        </authorList>
    </citation>
    <scope>NUCLEOTIDE SEQUENCE [LARGE SCALE GENOMIC DNA]</scope>
    <source>
        <strain evidence="2 3">DSM 44908</strain>
    </source>
</reference>
<evidence type="ECO:0000313" key="2">
    <source>
        <dbReference type="EMBL" id="SFA38307.1"/>
    </source>
</evidence>
<gene>
    <name evidence="2" type="ORF">SAMN05444374_101108</name>
</gene>
<proteinExistence type="predicted"/>
<dbReference type="EMBL" id="FOJN01000001">
    <property type="protein sequence ID" value="SFA38307.1"/>
    <property type="molecule type" value="Genomic_DNA"/>
</dbReference>
<feature type="compositionally biased region" description="Low complexity" evidence="1">
    <location>
        <begin position="148"/>
        <end position="170"/>
    </location>
</feature>
<dbReference type="GeneID" id="85484175"/>
<evidence type="ECO:0000313" key="3">
    <source>
        <dbReference type="Proteomes" id="UP000182054"/>
    </source>
</evidence>
<protein>
    <submittedName>
        <fullName evidence="2">Uncharacterized protein</fullName>
    </submittedName>
</protein>
<name>A0A1I0SFU0_9NOCA</name>